<reference evidence="3" key="1">
    <citation type="journal article" date="2023" name="Microbiol Resour">
        <title>Genome Sequences of Rhodoplanes serenus and Two Thermotolerant Strains, Rhodoplanes tepidamans and 'Rhodoplanes cryptolactis,' Further Refine the Genus.</title>
        <authorList>
            <person name="Rayyan A.A."/>
            <person name="Kyndt J.A."/>
        </authorList>
    </citation>
    <scope>NUCLEOTIDE SEQUENCE</scope>
    <source>
        <strain evidence="3">DSM 9987</strain>
    </source>
</reference>
<feature type="modified residue" description="4-aspartylphosphate" evidence="1">
    <location>
        <position position="69"/>
    </location>
</feature>
<sequence length="147" mass="15430">MPVSACPPKPAPQRAQSRRTVLVIDDDATTRTIICRVADRAGLAAIGAATVEDAELLLGSHAFDLVTLDINLGPRGAHDVLDALARLGFDKPVLVVSGMDEASVRAVAETGRSRDLDLLAPLTKPIDLAALRARFEAATPQSIARSA</sequence>
<evidence type="ECO:0000256" key="1">
    <source>
        <dbReference type="PROSITE-ProRule" id="PRU00169"/>
    </source>
</evidence>
<comment type="caution">
    <text evidence="3">The sequence shown here is derived from an EMBL/GenBank/DDBJ whole genome shotgun (WGS) entry which is preliminary data.</text>
</comment>
<dbReference type="RefSeq" id="WP_272776756.1">
    <property type="nucleotide sequence ID" value="NZ_JAQQLI010000011.1"/>
</dbReference>
<evidence type="ECO:0000313" key="3">
    <source>
        <dbReference type="EMBL" id="MDC7785913.1"/>
    </source>
</evidence>
<dbReference type="CDD" id="cd00156">
    <property type="entry name" value="REC"/>
    <property type="match status" value="1"/>
</dbReference>
<evidence type="ECO:0000259" key="2">
    <source>
        <dbReference type="PROSITE" id="PS50110"/>
    </source>
</evidence>
<proteinExistence type="predicted"/>
<dbReference type="InterPro" id="IPR001789">
    <property type="entry name" value="Sig_transdc_resp-reg_receiver"/>
</dbReference>
<dbReference type="Proteomes" id="UP001165652">
    <property type="component" value="Unassembled WGS sequence"/>
</dbReference>
<feature type="domain" description="Response regulatory" evidence="2">
    <location>
        <begin position="20"/>
        <end position="139"/>
    </location>
</feature>
<accession>A0ABT5J8U4</accession>
<reference evidence="3" key="2">
    <citation type="submission" date="2023-02" db="EMBL/GenBank/DDBJ databases">
        <authorList>
            <person name="Rayyan A."/>
            <person name="Meyer T."/>
            <person name="Kyndt J.A."/>
        </authorList>
    </citation>
    <scope>NUCLEOTIDE SEQUENCE</scope>
    <source>
        <strain evidence="3">DSM 9987</strain>
    </source>
</reference>
<keyword evidence="4" id="KW-1185">Reference proteome</keyword>
<dbReference type="EMBL" id="JAQQLI010000011">
    <property type="protein sequence ID" value="MDC7785913.1"/>
    <property type="molecule type" value="Genomic_DNA"/>
</dbReference>
<protein>
    <submittedName>
        <fullName evidence="3">Response regulator</fullName>
    </submittedName>
</protein>
<dbReference type="Gene3D" id="3.40.50.2300">
    <property type="match status" value="1"/>
</dbReference>
<evidence type="ECO:0000313" key="4">
    <source>
        <dbReference type="Proteomes" id="UP001165652"/>
    </source>
</evidence>
<gene>
    <name evidence="3" type="ORF">PQJ73_09490</name>
</gene>
<dbReference type="PROSITE" id="PS50110">
    <property type="entry name" value="RESPONSE_REGULATORY"/>
    <property type="match status" value="1"/>
</dbReference>
<keyword evidence="1" id="KW-0597">Phosphoprotein</keyword>
<organism evidence="3 4">
    <name type="scientific">Rhodoplanes tepidamans</name>
    <name type="common">Rhodoplanes cryptolactis</name>
    <dbReference type="NCBI Taxonomy" id="200616"/>
    <lineage>
        <taxon>Bacteria</taxon>
        <taxon>Pseudomonadati</taxon>
        <taxon>Pseudomonadota</taxon>
        <taxon>Alphaproteobacteria</taxon>
        <taxon>Hyphomicrobiales</taxon>
        <taxon>Nitrobacteraceae</taxon>
        <taxon>Rhodoplanes</taxon>
    </lineage>
</organism>
<dbReference type="InterPro" id="IPR011006">
    <property type="entry name" value="CheY-like_superfamily"/>
</dbReference>
<name>A0ABT5J8U4_RHOTP</name>
<dbReference type="SUPFAM" id="SSF52172">
    <property type="entry name" value="CheY-like"/>
    <property type="match status" value="1"/>
</dbReference>
<dbReference type="SMART" id="SM00448">
    <property type="entry name" value="REC"/>
    <property type="match status" value="1"/>
</dbReference>
<dbReference type="Pfam" id="PF00072">
    <property type="entry name" value="Response_reg"/>
    <property type="match status" value="1"/>
</dbReference>